<dbReference type="KEGG" id="tact:SG35_016240"/>
<dbReference type="EMBL" id="CP059735">
    <property type="protein sequence ID" value="WDD96908.1"/>
    <property type="molecule type" value="Genomic_DNA"/>
</dbReference>
<dbReference type="AlphaFoldDB" id="A0AAF0C1F8"/>
<dbReference type="Gene3D" id="3.40.190.10">
    <property type="entry name" value="Periplasmic binding protein-like II"/>
    <property type="match status" value="2"/>
</dbReference>
<dbReference type="RefSeq" id="WP_044836372.1">
    <property type="nucleotide sequence ID" value="NZ_CP059735.1"/>
</dbReference>
<name>A0AAF0C1F8_9GAMM</name>
<evidence type="ECO:0000256" key="2">
    <source>
        <dbReference type="ARBA" id="ARBA00022729"/>
    </source>
</evidence>
<dbReference type="Pfam" id="PF00497">
    <property type="entry name" value="SBP_bac_3"/>
    <property type="match status" value="1"/>
</dbReference>
<accession>A0AAF0C1F8</accession>
<reference evidence="4 5" key="1">
    <citation type="journal article" date="2015" name="Genome Announc.">
        <title>Draft Genome Sequences of Marine Isolates of Thalassomonas viridans and Thalassomonas actiniarum.</title>
        <authorList>
            <person name="Olonade I."/>
            <person name="van Zyl L.J."/>
            <person name="Trindade M."/>
        </authorList>
    </citation>
    <scope>NUCLEOTIDE SEQUENCE [LARGE SCALE GENOMIC DNA]</scope>
    <source>
        <strain evidence="4 5">A5K-106</strain>
    </source>
</reference>
<dbReference type="SMART" id="SM00062">
    <property type="entry name" value="PBPb"/>
    <property type="match status" value="1"/>
</dbReference>
<reference evidence="4 5" key="2">
    <citation type="journal article" date="2022" name="Mar. Drugs">
        <title>Bioassay-Guided Fractionation Leads to the Detection of Cholic Acid Generated by the Rare Thalassomonas sp.</title>
        <authorList>
            <person name="Pheiffer F."/>
            <person name="Schneider Y.K."/>
            <person name="Hansen E.H."/>
            <person name="Andersen J.H."/>
            <person name="Isaksson J."/>
            <person name="Busche T."/>
            <person name="R C."/>
            <person name="Kalinowski J."/>
            <person name="Zyl L.V."/>
            <person name="Trindade M."/>
        </authorList>
    </citation>
    <scope>NUCLEOTIDE SEQUENCE [LARGE SCALE GENOMIC DNA]</scope>
    <source>
        <strain evidence="4 5">A5K-106</strain>
    </source>
</reference>
<evidence type="ECO:0000259" key="3">
    <source>
        <dbReference type="SMART" id="SM00062"/>
    </source>
</evidence>
<evidence type="ECO:0000256" key="1">
    <source>
        <dbReference type="ARBA" id="ARBA00010333"/>
    </source>
</evidence>
<sequence length="270" mass="31361">MRALWEVIMSGLIKMMKTLSLIQVRIGIIFFTCLSAAVSAENRTAVIVVEHWPPWEIARDTKKEQVTEGLAVELIRILADRLDISIELKNAPWGRAQHMIKTGQADVIPMIIKNAEREADMLFTVPVYKDRLLFAYSTDKFETFEWQRWEDLRPYKVGITRGYNYVSEITVKEDVYFEMVTTDKMNILKLLHGRVDVIPLYYVSAIAMFKEIPGHEKLRFAEKPLATKVFRLGISKKSFLAEKIDEINKTLQEMQNDGTFKKILGEYYLE</sequence>
<organism evidence="4 5">
    <name type="scientific">Thalassomonas actiniarum</name>
    <dbReference type="NCBI Taxonomy" id="485447"/>
    <lineage>
        <taxon>Bacteria</taxon>
        <taxon>Pseudomonadati</taxon>
        <taxon>Pseudomonadota</taxon>
        <taxon>Gammaproteobacteria</taxon>
        <taxon>Alteromonadales</taxon>
        <taxon>Colwelliaceae</taxon>
        <taxon>Thalassomonas</taxon>
    </lineage>
</organism>
<gene>
    <name evidence="4" type="ORF">SG35_016240</name>
</gene>
<keyword evidence="2" id="KW-0732">Signal</keyword>
<protein>
    <submittedName>
        <fullName evidence="4">Transporter substrate-binding domain-containing protein</fullName>
    </submittedName>
</protein>
<comment type="similarity">
    <text evidence="1">Belongs to the bacterial solute-binding protein 3 family.</text>
</comment>
<dbReference type="PANTHER" id="PTHR35936:SF25">
    <property type="entry name" value="ABC TRANSPORTER SUBSTRATE-BINDING PROTEIN"/>
    <property type="match status" value="1"/>
</dbReference>
<evidence type="ECO:0000313" key="4">
    <source>
        <dbReference type="EMBL" id="WDD96908.1"/>
    </source>
</evidence>
<evidence type="ECO:0000313" key="5">
    <source>
        <dbReference type="Proteomes" id="UP000032568"/>
    </source>
</evidence>
<dbReference type="PANTHER" id="PTHR35936">
    <property type="entry name" value="MEMBRANE-BOUND LYTIC MUREIN TRANSGLYCOSYLASE F"/>
    <property type="match status" value="1"/>
</dbReference>
<dbReference type="Proteomes" id="UP000032568">
    <property type="component" value="Chromosome"/>
</dbReference>
<keyword evidence="5" id="KW-1185">Reference proteome</keyword>
<dbReference type="SUPFAM" id="SSF53850">
    <property type="entry name" value="Periplasmic binding protein-like II"/>
    <property type="match status" value="1"/>
</dbReference>
<dbReference type="InterPro" id="IPR001638">
    <property type="entry name" value="Solute-binding_3/MltF_N"/>
</dbReference>
<feature type="domain" description="Solute-binding protein family 3/N-terminal" evidence="3">
    <location>
        <begin position="54"/>
        <end position="270"/>
    </location>
</feature>
<proteinExistence type="inferred from homology"/>